<accession>A0A2V1E773</accession>
<evidence type="ECO:0000313" key="1">
    <source>
        <dbReference type="EMBL" id="PVI05939.1"/>
    </source>
</evidence>
<protein>
    <submittedName>
        <fullName evidence="1">Uncharacterized protein</fullName>
    </submittedName>
</protein>
<reference evidence="1 2" key="1">
    <citation type="journal article" date="2018" name="Sci. Rep.">
        <title>Comparative genomics provides insights into the lifestyle and reveals functional heterogeneity of dark septate endophytic fungi.</title>
        <authorList>
            <person name="Knapp D.G."/>
            <person name="Nemeth J.B."/>
            <person name="Barry K."/>
            <person name="Hainaut M."/>
            <person name="Henrissat B."/>
            <person name="Johnson J."/>
            <person name="Kuo A."/>
            <person name="Lim J.H.P."/>
            <person name="Lipzen A."/>
            <person name="Nolan M."/>
            <person name="Ohm R.A."/>
            <person name="Tamas L."/>
            <person name="Grigoriev I.V."/>
            <person name="Spatafora J.W."/>
            <person name="Nagy L.G."/>
            <person name="Kovacs G.M."/>
        </authorList>
    </citation>
    <scope>NUCLEOTIDE SEQUENCE [LARGE SCALE GENOMIC DNA]</scope>
    <source>
        <strain evidence="1 2">DSE2036</strain>
    </source>
</reference>
<gene>
    <name evidence="1" type="ORF">DM02DRAFT_667935</name>
</gene>
<evidence type="ECO:0000313" key="2">
    <source>
        <dbReference type="Proteomes" id="UP000244855"/>
    </source>
</evidence>
<sequence>MGIIVNSKLRKSSAQEKRALKLRLVTSYAGACARGNSLLYLPRTLRERIYTSTLTDTESKSPRFQDIEVPDIADITLPESCDVDSVFRNEITELLLENSTITITSDAAIYNLRVFLNNVDNGNGFNLVRSLSFSTLGVFVKGPFTANATSLVKKMKSLERVTIMVDLRDVFFFQSIKKEVVAELDIELFTGWFDIEGLLSAKALTTIVLTLQPYLALCKRIYELAGGKGEAGVEEGLSEFWGLKRWIEEKAAERGRIVEVCCPDSETVLGA</sequence>
<proteinExistence type="predicted"/>
<organism evidence="1 2">
    <name type="scientific">Periconia macrospinosa</name>
    <dbReference type="NCBI Taxonomy" id="97972"/>
    <lineage>
        <taxon>Eukaryota</taxon>
        <taxon>Fungi</taxon>
        <taxon>Dikarya</taxon>
        <taxon>Ascomycota</taxon>
        <taxon>Pezizomycotina</taxon>
        <taxon>Dothideomycetes</taxon>
        <taxon>Pleosporomycetidae</taxon>
        <taxon>Pleosporales</taxon>
        <taxon>Massarineae</taxon>
        <taxon>Periconiaceae</taxon>
        <taxon>Periconia</taxon>
    </lineage>
</organism>
<dbReference type="AlphaFoldDB" id="A0A2V1E773"/>
<dbReference type="EMBL" id="KZ805311">
    <property type="protein sequence ID" value="PVI05939.1"/>
    <property type="molecule type" value="Genomic_DNA"/>
</dbReference>
<dbReference type="OrthoDB" id="3792542at2759"/>
<name>A0A2V1E773_9PLEO</name>
<dbReference type="Proteomes" id="UP000244855">
    <property type="component" value="Unassembled WGS sequence"/>
</dbReference>
<keyword evidence="2" id="KW-1185">Reference proteome</keyword>